<dbReference type="RefSeq" id="WP_139234109.1">
    <property type="nucleotide sequence ID" value="NZ_FOTK01000018.1"/>
</dbReference>
<organism evidence="1 2">
    <name type="scientific">Methylobacterium pseudosasicola</name>
    <dbReference type="NCBI Taxonomy" id="582667"/>
    <lineage>
        <taxon>Bacteria</taxon>
        <taxon>Pseudomonadati</taxon>
        <taxon>Pseudomonadota</taxon>
        <taxon>Alphaproteobacteria</taxon>
        <taxon>Hyphomicrobiales</taxon>
        <taxon>Methylobacteriaceae</taxon>
        <taxon>Methylobacterium</taxon>
    </lineage>
</organism>
<dbReference type="Proteomes" id="UP000199048">
    <property type="component" value="Unassembled WGS sequence"/>
</dbReference>
<dbReference type="OrthoDB" id="5243588at2"/>
<dbReference type="EMBL" id="FOTK01000018">
    <property type="protein sequence ID" value="SFM06367.1"/>
    <property type="molecule type" value="Genomic_DNA"/>
</dbReference>
<proteinExistence type="predicted"/>
<evidence type="ECO:0008006" key="3">
    <source>
        <dbReference type="Google" id="ProtNLM"/>
    </source>
</evidence>
<dbReference type="STRING" id="582667.SAMN05192568_101820"/>
<sequence>MPSLDPPPYNFPRVLIGHEGWRFLGDGNNFSLSQMVGLIRASGSVSHQWSNVLRSRTARYGSRTKTFIMPEKTCLYQRYLPDDLQVIPDRFATFLAHVGWAHYVFADHVTQQDAGDLYHPSDSHTTAYGGYEASAEIVRAMGLDANAFQPTWSMRSVDSFDLFEPDEVRPALSERVLANAPPLDVTTNGLSNRGCVTRIVNPNGANHRLLVFGDSFANLYLCYGIALHVREVMFVHSVSFDYEMIERYRPDYIVGEIAERFLIEAPAEGASLAWIVQSKLVDDMLSPAEAAQFVASYEPFKDLYGPAMIPVLTELRRRFGAAVTGS</sequence>
<accession>A0A1I4MTG3</accession>
<reference evidence="2" key="1">
    <citation type="submission" date="2016-10" db="EMBL/GenBank/DDBJ databases">
        <authorList>
            <person name="Varghese N."/>
            <person name="Submissions S."/>
        </authorList>
    </citation>
    <scope>NUCLEOTIDE SEQUENCE [LARGE SCALE GENOMIC DNA]</scope>
    <source>
        <strain evidence="2">BL36</strain>
    </source>
</reference>
<evidence type="ECO:0000313" key="2">
    <source>
        <dbReference type="Proteomes" id="UP000199048"/>
    </source>
</evidence>
<dbReference type="AlphaFoldDB" id="A0A1I4MTG3"/>
<name>A0A1I4MTG3_9HYPH</name>
<gene>
    <name evidence="1" type="ORF">SAMN05192568_101820</name>
</gene>
<evidence type="ECO:0000313" key="1">
    <source>
        <dbReference type="EMBL" id="SFM06367.1"/>
    </source>
</evidence>
<protein>
    <recommendedName>
        <fullName evidence="3">AlgX/AlgJ SGNH hydrolase-like domain-containing protein</fullName>
    </recommendedName>
</protein>
<keyword evidence="2" id="KW-1185">Reference proteome</keyword>